<reference evidence="1 2" key="1">
    <citation type="submission" date="2017-01" db="EMBL/GenBank/DDBJ databases">
        <authorList>
            <person name="Mah S.A."/>
            <person name="Swanson W.J."/>
            <person name="Moy G.W."/>
            <person name="Vacquier V.D."/>
        </authorList>
    </citation>
    <scope>NUCLEOTIDE SEQUENCE [LARGE SCALE GENOMIC DNA]</scope>
    <source>
        <strain evidence="1 2">DSM 22694</strain>
    </source>
</reference>
<dbReference type="Proteomes" id="UP000186110">
    <property type="component" value="Chromosome"/>
</dbReference>
<evidence type="ECO:0000313" key="1">
    <source>
        <dbReference type="EMBL" id="APW41376.1"/>
    </source>
</evidence>
<proteinExistence type="predicted"/>
<dbReference type="KEGG" id="rsb:RS694_01640"/>
<dbReference type="RefSeq" id="WP_037247484.1">
    <property type="nucleotide sequence ID" value="NZ_CP019239.1"/>
</dbReference>
<dbReference type="AlphaFoldDB" id="A0A1P8K5W7"/>
<organism evidence="1 2">
    <name type="scientific">Rhodoferax saidenbachensis</name>
    <dbReference type="NCBI Taxonomy" id="1484693"/>
    <lineage>
        <taxon>Bacteria</taxon>
        <taxon>Pseudomonadati</taxon>
        <taxon>Pseudomonadota</taxon>
        <taxon>Betaproteobacteria</taxon>
        <taxon>Burkholderiales</taxon>
        <taxon>Comamonadaceae</taxon>
        <taxon>Rhodoferax</taxon>
    </lineage>
</organism>
<evidence type="ECO:0000313" key="2">
    <source>
        <dbReference type="Proteomes" id="UP000186110"/>
    </source>
</evidence>
<gene>
    <name evidence="1" type="ORF">RS694_01640</name>
</gene>
<sequence>MNIPLSENFTGGRWSDMCRRLELHLGNIPKKLGAQWHEKVEALFTEADFMVAGAILQKPRTTPDWFVIHYAPAGRRLDEEGDGLVCASSWTEAVAVLLGACESNRILPSRVVYTEAPRSLQLLMGDVLLATIEPLSVKRMSDKLRQRALSTVSGLRDFTDPRAELLKRVRKWPSLGNLVSSDSLDVGEIPQFRQQMAHHPIPREWLQSARLLCTACGKTNPSASMVQTVAATALGALSWNHLAEPYGDYSAGLLQPWYLYKDDGASAFYADAIDAFAELIARAPHEWISDWSGVEFDSRYGIATVDYVPIYTLSEYDKANPKPTSDVRQISVYSVIRATPPDHELLERVESAVTCMPDSLATLFCLGLPADTKAKLLDDRAKQILIVQDGEWRFTRTGVPKEHGTFLWVHRMDQAGNSIWSAAVPTYKGLLQNHRRTGTYVLCADYDGKHPVAVISGLSPVAADKIRANLPDTTENGMEFFEEKKQQRDREKFQRLLEQTLSRHSTA</sequence>
<name>A0A1P8K5W7_9BURK</name>
<accession>A0A1P8K5W7</accession>
<keyword evidence="2" id="KW-1185">Reference proteome</keyword>
<protein>
    <submittedName>
        <fullName evidence="1">Uncharacterized protein</fullName>
    </submittedName>
</protein>
<dbReference type="EMBL" id="CP019239">
    <property type="protein sequence ID" value="APW41376.1"/>
    <property type="molecule type" value="Genomic_DNA"/>
</dbReference>